<evidence type="ECO:0000313" key="2">
    <source>
        <dbReference type="EMBL" id="RQT14829.1"/>
    </source>
</evidence>
<dbReference type="EMBL" id="QTQV01000009">
    <property type="protein sequence ID" value="RQT14829.1"/>
    <property type="molecule type" value="Genomic_DNA"/>
</dbReference>
<dbReference type="AlphaFoldDB" id="A0A3N8R5I0"/>
<reference evidence="2 3" key="1">
    <citation type="submission" date="2018-08" db="EMBL/GenBank/DDBJ databases">
        <title>Comparative analysis of Burkholderia isolates from Puerto Rico.</title>
        <authorList>
            <person name="Hall C."/>
            <person name="Sahl J."/>
            <person name="Wagner D."/>
        </authorList>
    </citation>
    <scope>NUCLEOTIDE SEQUENCE [LARGE SCALE GENOMIC DNA]</scope>
    <source>
        <strain evidence="2 3">Bp9025</strain>
    </source>
</reference>
<dbReference type="RefSeq" id="WP_124579829.1">
    <property type="nucleotide sequence ID" value="NZ_QTQV01000009.1"/>
</dbReference>
<name>A0A3N8R5I0_9BURK</name>
<sequence length="182" mass="20245">MCKFTSIPNIRRTVRFSVVSLAVVLGTFMAWPDVTHADDWGCQVMLCLSNPGGPEQYAECEPPIERLWDALRHGDPFPTCDFATGGARGGSATNTFADASYCREPMLYWAGSEQSERMCQAIGAINAKVDYQLDDRVWRRVGNQRPTVTKFYGAGSAPSTYDLGNSTADHLQQVNRLGWRNR</sequence>
<feature type="chain" id="PRO_5018107223" description="Lipoprotein" evidence="1">
    <location>
        <begin position="38"/>
        <end position="182"/>
    </location>
</feature>
<feature type="signal peptide" evidence="1">
    <location>
        <begin position="1"/>
        <end position="37"/>
    </location>
</feature>
<comment type="caution">
    <text evidence="2">The sequence shown here is derived from an EMBL/GenBank/DDBJ whole genome shotgun (WGS) entry which is preliminary data.</text>
</comment>
<evidence type="ECO:0008006" key="4">
    <source>
        <dbReference type="Google" id="ProtNLM"/>
    </source>
</evidence>
<gene>
    <name evidence="2" type="ORF">DF051_16805</name>
</gene>
<keyword evidence="1" id="KW-0732">Signal</keyword>
<organism evidence="2 3">
    <name type="scientific">Burkholderia contaminans</name>
    <dbReference type="NCBI Taxonomy" id="488447"/>
    <lineage>
        <taxon>Bacteria</taxon>
        <taxon>Pseudomonadati</taxon>
        <taxon>Pseudomonadota</taxon>
        <taxon>Betaproteobacteria</taxon>
        <taxon>Burkholderiales</taxon>
        <taxon>Burkholderiaceae</taxon>
        <taxon>Burkholderia</taxon>
        <taxon>Burkholderia cepacia complex</taxon>
    </lineage>
</organism>
<accession>A0A3N8R5I0</accession>
<dbReference type="Proteomes" id="UP000277921">
    <property type="component" value="Unassembled WGS sequence"/>
</dbReference>
<proteinExistence type="predicted"/>
<protein>
    <recommendedName>
        <fullName evidence="4">Lipoprotein</fullName>
    </recommendedName>
</protein>
<evidence type="ECO:0000313" key="3">
    <source>
        <dbReference type="Proteomes" id="UP000277921"/>
    </source>
</evidence>
<evidence type="ECO:0000256" key="1">
    <source>
        <dbReference type="SAM" id="SignalP"/>
    </source>
</evidence>